<sequence length="80" mass="8832">MILEVSRGSIKVALAGKTVTVPGEMFFPAGDKIGFAISSNQIKHWDYPNQDVDLTEREIADVIDDIRADFELGGHTLEIE</sequence>
<name>A0A7W2EKF4_9BURK</name>
<dbReference type="EMBL" id="JACEZS010000017">
    <property type="protein sequence ID" value="MBA5607390.1"/>
    <property type="molecule type" value="Genomic_DNA"/>
</dbReference>
<evidence type="ECO:0000313" key="1">
    <source>
        <dbReference type="EMBL" id="MBA5607390.1"/>
    </source>
</evidence>
<gene>
    <name evidence="1" type="ORF">H3H36_18700</name>
</gene>
<accession>A0A7W2EKF4</accession>
<protein>
    <recommendedName>
        <fullName evidence="3">Immunity protein 74</fullName>
    </recommendedName>
</protein>
<reference evidence="1 2" key="1">
    <citation type="submission" date="2020-07" db="EMBL/GenBank/DDBJ databases">
        <title>Novel species isolated from subtropical streams in China.</title>
        <authorList>
            <person name="Lu H."/>
        </authorList>
    </citation>
    <scope>NUCLEOTIDE SEQUENCE [LARGE SCALE GENOMIC DNA]</scope>
    <source>
        <strain evidence="1 2">FT3S</strain>
    </source>
</reference>
<dbReference type="Pfam" id="PF15603">
    <property type="entry name" value="Imm74"/>
    <property type="match status" value="1"/>
</dbReference>
<dbReference type="Proteomes" id="UP000566711">
    <property type="component" value="Unassembled WGS sequence"/>
</dbReference>
<keyword evidence="2" id="KW-1185">Reference proteome</keyword>
<evidence type="ECO:0008006" key="3">
    <source>
        <dbReference type="Google" id="ProtNLM"/>
    </source>
</evidence>
<dbReference type="AlphaFoldDB" id="A0A7W2EKF4"/>
<dbReference type="RefSeq" id="WP_182219607.1">
    <property type="nucleotide sequence ID" value="NZ_JACEZS010000017.1"/>
</dbReference>
<comment type="caution">
    <text evidence="1">The sequence shown here is derived from an EMBL/GenBank/DDBJ whole genome shotgun (WGS) entry which is preliminary data.</text>
</comment>
<dbReference type="InterPro" id="IPR028148">
    <property type="entry name" value="Imm74"/>
</dbReference>
<evidence type="ECO:0000313" key="2">
    <source>
        <dbReference type="Proteomes" id="UP000566711"/>
    </source>
</evidence>
<organism evidence="1 2">
    <name type="scientific">Rugamonas fusca</name>
    <dbReference type="NCBI Taxonomy" id="2758568"/>
    <lineage>
        <taxon>Bacteria</taxon>
        <taxon>Pseudomonadati</taxon>
        <taxon>Pseudomonadota</taxon>
        <taxon>Betaproteobacteria</taxon>
        <taxon>Burkholderiales</taxon>
        <taxon>Oxalobacteraceae</taxon>
        <taxon>Telluria group</taxon>
        <taxon>Rugamonas</taxon>
    </lineage>
</organism>
<proteinExistence type="predicted"/>